<evidence type="ECO:0008006" key="7">
    <source>
        <dbReference type="Google" id="ProtNLM"/>
    </source>
</evidence>
<evidence type="ECO:0000256" key="2">
    <source>
        <dbReference type="ARBA" id="ARBA00022737"/>
    </source>
</evidence>
<dbReference type="CDD" id="cd11291">
    <property type="entry name" value="gelsolin_S6_like"/>
    <property type="match status" value="1"/>
</dbReference>
<feature type="domain" description="Gelsolin-like" evidence="3">
    <location>
        <begin position="759"/>
        <end position="823"/>
    </location>
</feature>
<reference evidence="6" key="1">
    <citation type="journal article" date="2015" name="Proc. Natl. Acad. Sci. U.S.A.">
        <title>Genome sequence of the Asian Tiger mosquito, Aedes albopictus, reveals insights into its biology, genetics, and evolution.</title>
        <authorList>
            <person name="Chen X.G."/>
            <person name="Jiang X."/>
            <person name="Gu J."/>
            <person name="Xu M."/>
            <person name="Wu Y."/>
            <person name="Deng Y."/>
            <person name="Zhang C."/>
            <person name="Bonizzoni M."/>
            <person name="Dermauw W."/>
            <person name="Vontas J."/>
            <person name="Armbruster P."/>
            <person name="Huang X."/>
            <person name="Yang Y."/>
            <person name="Zhang H."/>
            <person name="He W."/>
            <person name="Peng H."/>
            <person name="Liu Y."/>
            <person name="Wu K."/>
            <person name="Chen J."/>
            <person name="Lirakis M."/>
            <person name="Topalis P."/>
            <person name="Van Leeuwen T."/>
            <person name="Hall A.B."/>
            <person name="Jiang X."/>
            <person name="Thorpe C."/>
            <person name="Mueller R.L."/>
            <person name="Sun C."/>
            <person name="Waterhouse R.M."/>
            <person name="Yan G."/>
            <person name="Tu Z.J."/>
            <person name="Fang X."/>
            <person name="James A.A."/>
        </authorList>
    </citation>
    <scope>NUCLEOTIDE SEQUENCE [LARGE SCALE GENOMIC DNA]</scope>
    <source>
        <strain evidence="6">Foshan</strain>
    </source>
</reference>
<keyword evidence="6" id="KW-1185">Reference proteome</keyword>
<name>A0ABM1ZDC0_AEDAL</name>
<dbReference type="PANTHER" id="PTHR11977">
    <property type="entry name" value="VILLIN"/>
    <property type="match status" value="1"/>
</dbReference>
<dbReference type="SMART" id="SM00365">
    <property type="entry name" value="LRR_SD22"/>
    <property type="match status" value="7"/>
</dbReference>
<protein>
    <recommendedName>
        <fullName evidence="7">Actin regulatory gelsolin/villin family</fullName>
    </recommendedName>
</protein>
<evidence type="ECO:0000259" key="4">
    <source>
        <dbReference type="Pfam" id="PF23598"/>
    </source>
</evidence>
<feature type="domain" description="Gelsolin-like" evidence="3">
    <location>
        <begin position="512"/>
        <end position="591"/>
    </location>
</feature>
<evidence type="ECO:0000256" key="1">
    <source>
        <dbReference type="ARBA" id="ARBA00022614"/>
    </source>
</evidence>
<dbReference type="CDD" id="cd11280">
    <property type="entry name" value="gelsolin_like"/>
    <property type="match status" value="2"/>
</dbReference>
<dbReference type="CDD" id="cd11290">
    <property type="entry name" value="gelsolin_S1_like"/>
    <property type="match status" value="1"/>
</dbReference>
<sequence>MSSTGVLPFVRGIDFTFNDFSDGRFPKNIKHMSGVQWLKLDRTGIDEIPEEMGKLMKLEHLSMKNNELEKLYGELTELNCLRSLNMRRNNIKSSGIPNELFDLEELTTLDLSHNKLKEVPEGLEKAKSLLVLNLSNNQIECIPPSLFINLTDLLFLDLSSNKLETLPPQTRRLSNLQTLILNDNPLELFQLRQLPSLQNLVCLQMRNTQRTLNNFPTSLDSLSNLQELDLSQNALSKLPDALYNLANLKRLNLNDNVIQEISPLIENLSKLETLNLSRNQLVVLPATLCKLQYLRRLYVNDNQLNFEGIPSSIGKLGALEVFSASNNQLEMVPEGLCRCGSLKKLNLSSNRLITLPESIHLLTDMEQLDLRNNPDLVMPPKPVEVQRGDGLAFYNIDFSLQTQLRLAGANVPAQAQVANSSKDPIARKLRLRRGARTDSTEQDSAKILKGMQDIAKEKNSLGFEDEKAENLKPKRWDETLEKPPVDYSEIFEEEDGQYVGLTIWEIENFLPNKIEEAAHGKFYEGDCYIVLKTSHDDAGQLSWEIFFWIGTKATLDKRACAAIHAVNLRNYLGARCRTIREEQADESDEFLALFDTEVAYIEGGRTPTGFYTIENLVYIIRLYRVHDAGANIHLEPVEVTYESLDPGYVFLLDTGLQIFMWYGCKSKNTLKSKARLIAEKINKNERKNKAEIFQEYQGSEGVDFWKAFGFSDGQGPGEKPSSHVDPDFLPIPPRLYQIQLGMGYLELPQVEIPNKILHHTILNSKNVYILDCYLDLFVWFGKKSTRLVRAAAIKLSQELFNMIERPEYALITRVQEGTETQVFRSKFTGWEEIIAVDFTRTAQSVARTGADLTGWAKKQETKADLAALFMPRQPAMTLIEAQQLADDWNYDLDVMESFVLEGKKFVRLPEEELGIFHTGECYVFLCRYCLPVDDDDDEEESTDAVDHVANGKLKPSSAQPPAEEIQCVVYFWQGREAGNMGWLTFTFTLQKKFKSMFGEELEVVRIHQQQENLKFMSHFKGKFVIKNGRRREKQKTPEGKQPVEFYHLRSNGSALCTRLIQIRTDATLLNSAFCYILFVPFETDDDSESGIVYVWIGSKTTSEESRLIQEIAEDMFNNPWVSLQILHEGEEPENFFWVALGGRKPYDTDAEYMNYTRLFRCSNEKGYFTVAEKCSDFCQDDLADDDIMILDNGDQVFLWLGSRCSEVEIKLAYKSAQVYIQHMRIKQPERPRKLFLTLKNKESKRFTKCFHGWSAHKRPPE</sequence>
<organism evidence="5 6">
    <name type="scientific">Aedes albopictus</name>
    <name type="common">Asian tiger mosquito</name>
    <name type="synonym">Stegomyia albopicta</name>
    <dbReference type="NCBI Taxonomy" id="7160"/>
    <lineage>
        <taxon>Eukaryota</taxon>
        <taxon>Metazoa</taxon>
        <taxon>Ecdysozoa</taxon>
        <taxon>Arthropoda</taxon>
        <taxon>Hexapoda</taxon>
        <taxon>Insecta</taxon>
        <taxon>Pterygota</taxon>
        <taxon>Neoptera</taxon>
        <taxon>Endopterygota</taxon>
        <taxon>Diptera</taxon>
        <taxon>Nematocera</taxon>
        <taxon>Culicoidea</taxon>
        <taxon>Culicidae</taxon>
        <taxon>Culicinae</taxon>
        <taxon>Aedini</taxon>
        <taxon>Aedes</taxon>
        <taxon>Stegomyia</taxon>
    </lineage>
</organism>
<feature type="domain" description="Gelsolin-like" evidence="3">
    <location>
        <begin position="1171"/>
        <end position="1228"/>
    </location>
</feature>
<dbReference type="Pfam" id="PF00626">
    <property type="entry name" value="Gelsolin"/>
    <property type="match status" value="4"/>
</dbReference>
<dbReference type="Pfam" id="PF23598">
    <property type="entry name" value="LRR_14"/>
    <property type="match status" value="1"/>
</dbReference>
<accession>A0ABM1ZDC0</accession>
<dbReference type="SMART" id="SM00369">
    <property type="entry name" value="LRR_TYP"/>
    <property type="match status" value="10"/>
</dbReference>
<evidence type="ECO:0000313" key="5">
    <source>
        <dbReference type="EnsemblMetazoa" id="AALFPA23_017430.P25432"/>
    </source>
</evidence>
<dbReference type="Pfam" id="PF00560">
    <property type="entry name" value="LRR_1"/>
    <property type="match status" value="1"/>
</dbReference>
<dbReference type="InterPro" id="IPR001611">
    <property type="entry name" value="Leu-rich_rpt"/>
</dbReference>
<dbReference type="PROSITE" id="PS51450">
    <property type="entry name" value="LRR"/>
    <property type="match status" value="6"/>
</dbReference>
<dbReference type="SMART" id="SM00364">
    <property type="entry name" value="LRR_BAC"/>
    <property type="match status" value="9"/>
</dbReference>
<dbReference type="Gene3D" id="3.40.20.10">
    <property type="entry name" value="Severin"/>
    <property type="match status" value="6"/>
</dbReference>
<reference evidence="5" key="2">
    <citation type="submission" date="2025-05" db="UniProtKB">
        <authorList>
            <consortium name="EnsemblMetazoa"/>
        </authorList>
    </citation>
    <scope>IDENTIFICATION</scope>
    <source>
        <strain evidence="5">Foshan</strain>
    </source>
</reference>
<evidence type="ECO:0000313" key="6">
    <source>
        <dbReference type="Proteomes" id="UP000069940"/>
    </source>
</evidence>
<evidence type="ECO:0000259" key="3">
    <source>
        <dbReference type="Pfam" id="PF00626"/>
    </source>
</evidence>
<dbReference type="Proteomes" id="UP000069940">
    <property type="component" value="Unassembled WGS sequence"/>
</dbReference>
<dbReference type="InterPro" id="IPR007122">
    <property type="entry name" value="Villin/Gelsolin"/>
</dbReference>
<dbReference type="InterPro" id="IPR055414">
    <property type="entry name" value="LRR_R13L4/SHOC2-like"/>
</dbReference>
<dbReference type="SMART" id="SM00262">
    <property type="entry name" value="GEL"/>
    <property type="match status" value="6"/>
</dbReference>
<feature type="domain" description="Disease resistance R13L4/SHOC-2-like LRR" evidence="4">
    <location>
        <begin position="241"/>
        <end position="323"/>
    </location>
</feature>
<dbReference type="SUPFAM" id="SSF52058">
    <property type="entry name" value="L domain-like"/>
    <property type="match status" value="2"/>
</dbReference>
<dbReference type="PANTHER" id="PTHR11977:SF51">
    <property type="entry name" value="PROTEIN FLIGHTLESS-1 HOMOLOG"/>
    <property type="match status" value="1"/>
</dbReference>
<feature type="domain" description="Gelsolin-like" evidence="3">
    <location>
        <begin position="635"/>
        <end position="705"/>
    </location>
</feature>
<dbReference type="CDD" id="cd11292">
    <property type="entry name" value="gelsolin_S3_like"/>
    <property type="match status" value="1"/>
</dbReference>
<keyword evidence="1" id="KW-0433">Leucine-rich repeat</keyword>
<proteinExistence type="predicted"/>
<dbReference type="Gene3D" id="3.80.10.10">
    <property type="entry name" value="Ribonuclease Inhibitor"/>
    <property type="match status" value="3"/>
</dbReference>
<dbReference type="EnsemblMetazoa" id="AALFPA23_017430.R25432">
    <property type="protein sequence ID" value="AALFPA23_017430.P25432"/>
    <property type="gene ID" value="AALFPA23_017430"/>
</dbReference>
<dbReference type="Pfam" id="PF13855">
    <property type="entry name" value="LRR_8"/>
    <property type="match status" value="2"/>
</dbReference>
<dbReference type="InterPro" id="IPR007123">
    <property type="entry name" value="Gelsolin-like_dom"/>
</dbReference>
<dbReference type="InterPro" id="IPR032675">
    <property type="entry name" value="LRR_dom_sf"/>
</dbReference>
<keyword evidence="2" id="KW-0677">Repeat</keyword>
<dbReference type="GeneID" id="109409901"/>
<dbReference type="RefSeq" id="XP_019538963.3">
    <property type="nucleotide sequence ID" value="XM_019683418.3"/>
</dbReference>
<dbReference type="SUPFAM" id="SSF55753">
    <property type="entry name" value="Actin depolymerizing proteins"/>
    <property type="match status" value="6"/>
</dbReference>
<dbReference type="CDD" id="cd11288">
    <property type="entry name" value="gelsolin_S5_like"/>
    <property type="match status" value="1"/>
</dbReference>
<dbReference type="InterPro" id="IPR029006">
    <property type="entry name" value="ADF-H/Gelsolin-like_dom_sf"/>
</dbReference>
<dbReference type="InterPro" id="IPR003591">
    <property type="entry name" value="Leu-rich_rpt_typical-subtyp"/>
</dbReference>
<dbReference type="PRINTS" id="PR00019">
    <property type="entry name" value="LEURICHRPT"/>
</dbReference>
<dbReference type="PRINTS" id="PR00597">
    <property type="entry name" value="GELSOLIN"/>
</dbReference>